<evidence type="ECO:0000313" key="2">
    <source>
        <dbReference type="EMBL" id="MBW3366728.1"/>
    </source>
</evidence>
<feature type="signal peptide" evidence="1">
    <location>
        <begin position="1"/>
        <end position="18"/>
    </location>
</feature>
<feature type="chain" id="PRO_5046859031" description="Tetratricopeptide repeat protein" evidence="1">
    <location>
        <begin position="19"/>
        <end position="366"/>
    </location>
</feature>
<evidence type="ECO:0000313" key="3">
    <source>
        <dbReference type="Proteomes" id="UP000774935"/>
    </source>
</evidence>
<sequence length="366" mass="42198">MFLVTPLKSLRFTLLVFAVLLLQQARSENKETDYIKAYYPVIHEAEMLVLSKDYSAALDKYAEAFKAVPAPFARDYYNAAVCATLTENYAQTYSYLQALALKGVKLSFIEKQEVFKPLQESKEWKKLQKKYPKYRKKYKRHANLDVRADLDELYARDKYFRFAKGGLRVYADTLRKIENENVDNLLRTIQKHGYPGEKLIGVGDTIEQLPRFSIVIERQTTAKKGFDFSDILKEAVQKGDISPQAAAYLMETQKGTRYYKTRALVRVACTNKKDCEGDKKLKALNKYLVEDLSKKEEKKVNDLRAEIGLEPVDDYRRKVLYSLSDNRFMLGYRWSVANYIVPGRDAAEELTRGLVSAETALTAKEK</sequence>
<evidence type="ECO:0000256" key="1">
    <source>
        <dbReference type="SAM" id="SignalP"/>
    </source>
</evidence>
<gene>
    <name evidence="2" type="ORF">KYK27_16835</name>
</gene>
<organism evidence="2 3">
    <name type="scientific">Pontibacter populi</name>
    <dbReference type="NCBI Taxonomy" id="890055"/>
    <lineage>
        <taxon>Bacteria</taxon>
        <taxon>Pseudomonadati</taxon>
        <taxon>Bacteroidota</taxon>
        <taxon>Cytophagia</taxon>
        <taxon>Cytophagales</taxon>
        <taxon>Hymenobacteraceae</taxon>
        <taxon>Pontibacter</taxon>
    </lineage>
</organism>
<evidence type="ECO:0008006" key="4">
    <source>
        <dbReference type="Google" id="ProtNLM"/>
    </source>
</evidence>
<protein>
    <recommendedName>
        <fullName evidence="4">Tetratricopeptide repeat protein</fullName>
    </recommendedName>
</protein>
<accession>A0ABS6XFG2</accession>
<dbReference type="Proteomes" id="UP000774935">
    <property type="component" value="Unassembled WGS sequence"/>
</dbReference>
<dbReference type="EMBL" id="JAHWXQ010000006">
    <property type="protein sequence ID" value="MBW3366728.1"/>
    <property type="molecule type" value="Genomic_DNA"/>
</dbReference>
<dbReference type="RefSeq" id="WP_199111469.1">
    <property type="nucleotide sequence ID" value="NZ_JAHWXQ010000006.1"/>
</dbReference>
<reference evidence="2 3" key="1">
    <citation type="submission" date="2021-07" db="EMBL/GenBank/DDBJ databases">
        <authorList>
            <person name="Kim M.K."/>
        </authorList>
    </citation>
    <scope>NUCLEOTIDE SEQUENCE [LARGE SCALE GENOMIC DNA]</scope>
    <source>
        <strain evidence="2 3">HLY7-15</strain>
    </source>
</reference>
<keyword evidence="3" id="KW-1185">Reference proteome</keyword>
<keyword evidence="1" id="KW-0732">Signal</keyword>
<name>A0ABS6XFG2_9BACT</name>
<proteinExistence type="predicted"/>
<comment type="caution">
    <text evidence="2">The sequence shown here is derived from an EMBL/GenBank/DDBJ whole genome shotgun (WGS) entry which is preliminary data.</text>
</comment>